<comment type="caution">
    <text evidence="2">The sequence shown here is derived from an EMBL/GenBank/DDBJ whole genome shotgun (WGS) entry which is preliminary data.</text>
</comment>
<sequence length="98" mass="10522">MNTSMNLPQSTGLPRTTGSNSTILPRSTCPDCPPSNKTHQLEEPARTACQYANLSFCGLLTSPSFNKLIKKQQQSSTNLALVEVSGSIQAIQNQLPMG</sequence>
<keyword evidence="3" id="KW-1185">Reference proteome</keyword>
<protein>
    <submittedName>
        <fullName evidence="2">Uncharacterized protein</fullName>
    </submittedName>
</protein>
<reference evidence="2 3" key="1">
    <citation type="submission" date="2021-06" db="EMBL/GenBank/DDBJ databases">
        <authorList>
            <person name="Palmer J.M."/>
        </authorList>
    </citation>
    <scope>NUCLEOTIDE SEQUENCE [LARGE SCALE GENOMIC DNA]</scope>
    <source>
        <strain evidence="3">if_2019</strain>
        <tissue evidence="2">Muscle</tissue>
    </source>
</reference>
<evidence type="ECO:0000313" key="2">
    <source>
        <dbReference type="EMBL" id="MEQ2236369.1"/>
    </source>
</evidence>
<feature type="region of interest" description="Disordered" evidence="1">
    <location>
        <begin position="1"/>
        <end position="39"/>
    </location>
</feature>
<accession>A0ABV0TV14</accession>
<evidence type="ECO:0000256" key="1">
    <source>
        <dbReference type="SAM" id="MobiDB-lite"/>
    </source>
</evidence>
<dbReference type="Proteomes" id="UP001482620">
    <property type="component" value="Unassembled WGS sequence"/>
</dbReference>
<gene>
    <name evidence="2" type="ORF">ILYODFUR_012099</name>
</gene>
<name>A0ABV0TV14_9TELE</name>
<feature type="compositionally biased region" description="Polar residues" evidence="1">
    <location>
        <begin position="1"/>
        <end position="25"/>
    </location>
</feature>
<dbReference type="EMBL" id="JAHRIQ010047278">
    <property type="protein sequence ID" value="MEQ2236369.1"/>
    <property type="molecule type" value="Genomic_DNA"/>
</dbReference>
<proteinExistence type="predicted"/>
<organism evidence="2 3">
    <name type="scientific">Ilyodon furcidens</name>
    <name type="common">goldbreast splitfin</name>
    <dbReference type="NCBI Taxonomy" id="33524"/>
    <lineage>
        <taxon>Eukaryota</taxon>
        <taxon>Metazoa</taxon>
        <taxon>Chordata</taxon>
        <taxon>Craniata</taxon>
        <taxon>Vertebrata</taxon>
        <taxon>Euteleostomi</taxon>
        <taxon>Actinopterygii</taxon>
        <taxon>Neopterygii</taxon>
        <taxon>Teleostei</taxon>
        <taxon>Neoteleostei</taxon>
        <taxon>Acanthomorphata</taxon>
        <taxon>Ovalentaria</taxon>
        <taxon>Atherinomorphae</taxon>
        <taxon>Cyprinodontiformes</taxon>
        <taxon>Goodeidae</taxon>
        <taxon>Ilyodon</taxon>
    </lineage>
</organism>
<evidence type="ECO:0000313" key="3">
    <source>
        <dbReference type="Proteomes" id="UP001482620"/>
    </source>
</evidence>